<evidence type="ECO:0000313" key="2">
    <source>
        <dbReference type="EMBL" id="USP75060.1"/>
    </source>
</evidence>
<dbReference type="PANTHER" id="PTHR36578">
    <property type="entry name" value="CHROMOSOME 15, WHOLE GENOME SHOTGUN SEQUENCE"/>
    <property type="match status" value="1"/>
</dbReference>
<accession>A0A9Q8Z3L1</accession>
<dbReference type="OrthoDB" id="271448at2759"/>
<dbReference type="VEuPathDB" id="FungiDB:yc1106_02334"/>
<feature type="compositionally biased region" description="Polar residues" evidence="1">
    <location>
        <begin position="94"/>
        <end position="109"/>
    </location>
</feature>
<keyword evidence="3" id="KW-1185">Reference proteome</keyword>
<dbReference type="EMBL" id="CP089275">
    <property type="protein sequence ID" value="USP75060.1"/>
    <property type="molecule type" value="Genomic_DNA"/>
</dbReference>
<reference evidence="2" key="1">
    <citation type="submission" date="2021-12" db="EMBL/GenBank/DDBJ databases">
        <title>Curvularia clavata genome.</title>
        <authorList>
            <person name="Cao Y."/>
        </authorList>
    </citation>
    <scope>NUCLEOTIDE SEQUENCE</scope>
    <source>
        <strain evidence="2">Yc1106</strain>
    </source>
</reference>
<feature type="compositionally biased region" description="Polar residues" evidence="1">
    <location>
        <begin position="155"/>
        <end position="165"/>
    </location>
</feature>
<dbReference type="AlphaFoldDB" id="A0A9Q8Z3L1"/>
<feature type="region of interest" description="Disordered" evidence="1">
    <location>
        <begin position="94"/>
        <end position="165"/>
    </location>
</feature>
<dbReference type="PANTHER" id="PTHR36578:SF1">
    <property type="entry name" value="APPLE DOMAIN-CONTAINING PROTEIN"/>
    <property type="match status" value="1"/>
</dbReference>
<evidence type="ECO:0000256" key="1">
    <source>
        <dbReference type="SAM" id="MobiDB-lite"/>
    </source>
</evidence>
<sequence>MRSYHLLVASAAFVAASPAPQGLAFDQLDAITNSVPQGPKVGVEAPVVAQADVYDAKAAINAAAAKVAGPAQAQQAKRDLNARSPTFWNWFPQAQTYNKPQPQPQYGNNSPPPAPNPVYGGGPGAGPTPSKNAPPPSGPAPTPAPTPGNALPPQGASSTNQAPSSCTPVSWTNTWAFTADPACATQIEVGTYCGFINPLDPCAAQPNAYAPNTTPDTVDAFKNNPVYHKMATSAKTPDGWESAFTDLSGSVTGSGYLGYFEMTSYDPLTCAKKCDDTKTCTGFNVFVERDPKWNPEQCSCDKADSVARFKCTLWGQDVTKESATNVGQTQSGFEVIIVASNGYNKKAYTPPPPPSCSKPQSCGRKLVNKQPYCMGQITIPGPFNPDLCAAYAQKQNEVNRKSGIIAQWMSLFGFNKGGCVQFQAAYLEKNGIGFGTHCRLYTQKFTSINADLDISVSSQNKWGCQKSFLFDLDVNASFNWGRRA</sequence>
<proteinExistence type="predicted"/>
<evidence type="ECO:0000313" key="3">
    <source>
        <dbReference type="Proteomes" id="UP001056012"/>
    </source>
</evidence>
<protein>
    <submittedName>
        <fullName evidence="2">Uncharacterized protein</fullName>
    </submittedName>
</protein>
<gene>
    <name evidence="2" type="ORF">yc1106_02334</name>
</gene>
<dbReference type="Proteomes" id="UP001056012">
    <property type="component" value="Chromosome 2"/>
</dbReference>
<name>A0A9Q8Z3L1_CURCL</name>
<organism evidence="2 3">
    <name type="scientific">Curvularia clavata</name>
    <dbReference type="NCBI Taxonomy" id="95742"/>
    <lineage>
        <taxon>Eukaryota</taxon>
        <taxon>Fungi</taxon>
        <taxon>Dikarya</taxon>
        <taxon>Ascomycota</taxon>
        <taxon>Pezizomycotina</taxon>
        <taxon>Dothideomycetes</taxon>
        <taxon>Pleosporomycetidae</taxon>
        <taxon>Pleosporales</taxon>
        <taxon>Pleosporineae</taxon>
        <taxon>Pleosporaceae</taxon>
        <taxon>Curvularia</taxon>
    </lineage>
</organism>
<feature type="compositionally biased region" description="Pro residues" evidence="1">
    <location>
        <begin position="132"/>
        <end position="146"/>
    </location>
</feature>